<dbReference type="PANTHER" id="PTHR48475">
    <property type="entry name" value="RIBONUCLEASE H"/>
    <property type="match status" value="1"/>
</dbReference>
<name>A0A1U8MS46_GOSHI</name>
<evidence type="ECO:0000313" key="3">
    <source>
        <dbReference type="RefSeq" id="XP_016729645.1"/>
    </source>
</evidence>
<dbReference type="PANTHER" id="PTHR48475:SF1">
    <property type="entry name" value="RNASE H TYPE-1 DOMAIN-CONTAINING PROTEIN"/>
    <property type="match status" value="1"/>
</dbReference>
<dbReference type="Pfam" id="PF13456">
    <property type="entry name" value="RVT_3"/>
    <property type="match status" value="1"/>
</dbReference>
<gene>
    <name evidence="3" type="primary">LOC107940710</name>
</gene>
<dbReference type="InterPro" id="IPR036397">
    <property type="entry name" value="RNaseH_sf"/>
</dbReference>
<dbReference type="Gene3D" id="3.30.420.10">
    <property type="entry name" value="Ribonuclease H-like superfamily/Ribonuclease H"/>
    <property type="match status" value="1"/>
</dbReference>
<keyword evidence="2" id="KW-1185">Reference proteome</keyword>
<dbReference type="PaxDb" id="3635-A0A1U8MS46"/>
<feature type="domain" description="RNase H type-1" evidence="1">
    <location>
        <begin position="85"/>
        <end position="171"/>
    </location>
</feature>
<dbReference type="AlphaFoldDB" id="A0A1U8MS46"/>
<evidence type="ECO:0000259" key="1">
    <source>
        <dbReference type="Pfam" id="PF13456"/>
    </source>
</evidence>
<dbReference type="Proteomes" id="UP000818029">
    <property type="component" value="Chromosome D12"/>
</dbReference>
<dbReference type="SUPFAM" id="SSF53098">
    <property type="entry name" value="Ribonuclease H-like"/>
    <property type="match status" value="1"/>
</dbReference>
<dbReference type="GO" id="GO:0004523">
    <property type="term" value="F:RNA-DNA hybrid ribonuclease activity"/>
    <property type="evidence" value="ECO:0007669"/>
    <property type="project" value="InterPro"/>
</dbReference>
<protein>
    <recommendedName>
        <fullName evidence="1">RNase H type-1 domain-containing protein</fullName>
    </recommendedName>
</protein>
<reference evidence="2" key="1">
    <citation type="journal article" date="2020" name="Nat. Genet.">
        <title>Genomic diversifications of five Gossypium allopolyploid species and their impact on cotton improvement.</title>
        <authorList>
            <person name="Chen Z.J."/>
            <person name="Sreedasyam A."/>
            <person name="Ando A."/>
            <person name="Song Q."/>
            <person name="De Santiago L.M."/>
            <person name="Hulse-Kemp A.M."/>
            <person name="Ding M."/>
            <person name="Ye W."/>
            <person name="Kirkbride R.C."/>
            <person name="Jenkins J."/>
            <person name="Plott C."/>
            <person name="Lovell J."/>
            <person name="Lin Y.M."/>
            <person name="Vaughn R."/>
            <person name="Liu B."/>
            <person name="Simpson S."/>
            <person name="Scheffler B.E."/>
            <person name="Wen L."/>
            <person name="Saski C.A."/>
            <person name="Grover C.E."/>
            <person name="Hu G."/>
            <person name="Conover J.L."/>
            <person name="Carlson J.W."/>
            <person name="Shu S."/>
            <person name="Boston L.B."/>
            <person name="Williams M."/>
            <person name="Peterson D.G."/>
            <person name="McGee K."/>
            <person name="Jones D.C."/>
            <person name="Wendel J.F."/>
            <person name="Stelly D.M."/>
            <person name="Grimwood J."/>
            <person name="Schmutz J."/>
        </authorList>
    </citation>
    <scope>NUCLEOTIDE SEQUENCE [LARGE SCALE GENOMIC DNA]</scope>
    <source>
        <strain evidence="2">cv. TM-1</strain>
    </source>
</reference>
<dbReference type="RefSeq" id="XP_016729645.1">
    <property type="nucleotide sequence ID" value="XM_016874156.1"/>
</dbReference>
<dbReference type="CDD" id="cd09279">
    <property type="entry name" value="RNase_HI_like"/>
    <property type="match status" value="1"/>
</dbReference>
<reference evidence="3" key="2">
    <citation type="submission" date="2025-08" db="UniProtKB">
        <authorList>
            <consortium name="RefSeq"/>
        </authorList>
    </citation>
    <scope>IDENTIFICATION</scope>
</reference>
<dbReference type="InterPro" id="IPR002156">
    <property type="entry name" value="RNaseH_domain"/>
</dbReference>
<dbReference type="KEGG" id="ghi:107940710"/>
<accession>A0A1U8MS46</accession>
<organism evidence="2 3">
    <name type="scientific">Gossypium hirsutum</name>
    <name type="common">Upland cotton</name>
    <name type="synonym">Gossypium mexicanum</name>
    <dbReference type="NCBI Taxonomy" id="3635"/>
    <lineage>
        <taxon>Eukaryota</taxon>
        <taxon>Viridiplantae</taxon>
        <taxon>Streptophyta</taxon>
        <taxon>Embryophyta</taxon>
        <taxon>Tracheophyta</taxon>
        <taxon>Spermatophyta</taxon>
        <taxon>Magnoliopsida</taxon>
        <taxon>eudicotyledons</taxon>
        <taxon>Gunneridae</taxon>
        <taxon>Pentapetalae</taxon>
        <taxon>rosids</taxon>
        <taxon>malvids</taxon>
        <taxon>Malvales</taxon>
        <taxon>Malvaceae</taxon>
        <taxon>Malvoideae</taxon>
        <taxon>Gossypium</taxon>
    </lineage>
</organism>
<dbReference type="InterPro" id="IPR012337">
    <property type="entry name" value="RNaseH-like_sf"/>
</dbReference>
<dbReference type="GO" id="GO:0003676">
    <property type="term" value="F:nucleic acid binding"/>
    <property type="evidence" value="ECO:0007669"/>
    <property type="project" value="InterPro"/>
</dbReference>
<evidence type="ECO:0000313" key="2">
    <source>
        <dbReference type="Proteomes" id="UP000818029"/>
    </source>
</evidence>
<proteinExistence type="predicted"/>
<dbReference type="GeneID" id="107940710"/>
<sequence length="180" mass="20944">MESHVLSGRMRRWHIILFEYDIVYISQKLMKGSEIADFLASRAMEEYESLRFDFPDENMMCISRKEGEPSKDQSWKISFDGASNGLGHGIEAFLVSPKGNHYSLTVRLNFFCTNNIAEYETCIIGLRAAIERKIKILEVYRDSALVIYEICGDWEIKDSKLVRYRDLIAELFPMRRKPIG</sequence>